<dbReference type="PRINTS" id="PR00723">
    <property type="entry name" value="SUBTILISIN"/>
</dbReference>
<feature type="active site" description="Charge relay system" evidence="5">
    <location>
        <position position="156"/>
    </location>
</feature>
<dbReference type="EMBL" id="BONY01000020">
    <property type="protein sequence ID" value="GIH05622.1"/>
    <property type="molecule type" value="Genomic_DNA"/>
</dbReference>
<feature type="active site" description="Charge relay system" evidence="5">
    <location>
        <position position="387"/>
    </location>
</feature>
<dbReference type="PROSITE" id="PS51892">
    <property type="entry name" value="SUBTILASE"/>
    <property type="match status" value="1"/>
</dbReference>
<dbReference type="GO" id="GO:0006508">
    <property type="term" value="P:proteolysis"/>
    <property type="evidence" value="ECO:0007669"/>
    <property type="project" value="UniProtKB-KW"/>
</dbReference>
<organism evidence="7 8">
    <name type="scientific">Rhizocola hellebori</name>
    <dbReference type="NCBI Taxonomy" id="1392758"/>
    <lineage>
        <taxon>Bacteria</taxon>
        <taxon>Bacillati</taxon>
        <taxon>Actinomycetota</taxon>
        <taxon>Actinomycetes</taxon>
        <taxon>Micromonosporales</taxon>
        <taxon>Micromonosporaceae</taxon>
        <taxon>Rhizocola</taxon>
    </lineage>
</organism>
<comment type="similarity">
    <text evidence="1 5">Belongs to the peptidase S8 family.</text>
</comment>
<dbReference type="RefSeq" id="WP_203909465.1">
    <property type="nucleotide sequence ID" value="NZ_BONY01000020.1"/>
</dbReference>
<sequence length="455" mass="49833">MQVLEDPYDRYRRQFQRIQRELRIAAYPDDEPVELDCDDLTRPTISYQRDHVIAYTGSDNVDFLEAHFDAARVGEARSGTQLMKVNGDAREIVERARAGRGRQSYSLNHLIAVAVGDVNLCPCDEPMLPPSDAFMYPDPSRADPEAGRGVMVDVIDTGLIRTYAEHRHLDGVEALGFRNQLGEGEFVPLDYGHGTFVTGVLRSVAPAVDVRVSRLLRRGGATTEFTLRDELEAVLHRDPPPDIVSLSAGNTSSDGHTMMALEPVVDRLHAAGIVLVAAAGNNGNDVKFFPAAFKNVIGVGATRRGARGRACFSNYGPWVSVYAPGERLVNAFVTEGRYRTVHEGRETCRFRGRREEGWYGNCTCIDTLEQGDITTFPSNLARWSGTSFATPIVAGLIAARLALARRDHPDTTPRQAADWLLRHADRGAGATGPLVEPGQQLVSRCGNDPDCAGDC</sequence>
<dbReference type="PANTHER" id="PTHR43806:SF11">
    <property type="entry name" value="CEREVISIN-RELATED"/>
    <property type="match status" value="1"/>
</dbReference>
<evidence type="ECO:0000256" key="4">
    <source>
        <dbReference type="ARBA" id="ARBA00022825"/>
    </source>
</evidence>
<gene>
    <name evidence="7" type="ORF">Rhe02_36890</name>
</gene>
<dbReference type="InterPro" id="IPR023828">
    <property type="entry name" value="Peptidase_S8_Ser-AS"/>
</dbReference>
<evidence type="ECO:0000256" key="2">
    <source>
        <dbReference type="ARBA" id="ARBA00022670"/>
    </source>
</evidence>
<dbReference type="Pfam" id="PF00082">
    <property type="entry name" value="Peptidase_S8"/>
    <property type="match status" value="1"/>
</dbReference>
<dbReference type="InterPro" id="IPR036852">
    <property type="entry name" value="Peptidase_S8/S53_dom_sf"/>
</dbReference>
<proteinExistence type="inferred from homology"/>
<dbReference type="PANTHER" id="PTHR43806">
    <property type="entry name" value="PEPTIDASE S8"/>
    <property type="match status" value="1"/>
</dbReference>
<evidence type="ECO:0000256" key="1">
    <source>
        <dbReference type="ARBA" id="ARBA00011073"/>
    </source>
</evidence>
<dbReference type="GO" id="GO:0005615">
    <property type="term" value="C:extracellular space"/>
    <property type="evidence" value="ECO:0007669"/>
    <property type="project" value="TreeGrafter"/>
</dbReference>
<dbReference type="GO" id="GO:0004252">
    <property type="term" value="F:serine-type endopeptidase activity"/>
    <property type="evidence" value="ECO:0007669"/>
    <property type="project" value="UniProtKB-UniRule"/>
</dbReference>
<reference evidence="7" key="1">
    <citation type="submission" date="2021-01" db="EMBL/GenBank/DDBJ databases">
        <title>Whole genome shotgun sequence of Rhizocola hellebori NBRC 109834.</title>
        <authorList>
            <person name="Komaki H."/>
            <person name="Tamura T."/>
        </authorList>
    </citation>
    <scope>NUCLEOTIDE SEQUENCE</scope>
    <source>
        <strain evidence="7">NBRC 109834</strain>
    </source>
</reference>
<dbReference type="InterPro" id="IPR000209">
    <property type="entry name" value="Peptidase_S8/S53_dom"/>
</dbReference>
<name>A0A8J3VGW8_9ACTN</name>
<feature type="active site" description="Charge relay system" evidence="5">
    <location>
        <position position="193"/>
    </location>
</feature>
<dbReference type="PROSITE" id="PS00138">
    <property type="entry name" value="SUBTILASE_SER"/>
    <property type="match status" value="1"/>
</dbReference>
<feature type="domain" description="Peptidase S8/S53" evidence="6">
    <location>
        <begin position="147"/>
        <end position="427"/>
    </location>
</feature>
<dbReference type="Gene3D" id="3.40.50.200">
    <property type="entry name" value="Peptidase S8/S53 domain"/>
    <property type="match status" value="1"/>
</dbReference>
<keyword evidence="4 5" id="KW-0720">Serine protease</keyword>
<keyword evidence="2 5" id="KW-0645">Protease</keyword>
<evidence type="ECO:0000313" key="7">
    <source>
        <dbReference type="EMBL" id="GIH05622.1"/>
    </source>
</evidence>
<evidence type="ECO:0000256" key="5">
    <source>
        <dbReference type="PROSITE-ProRule" id="PRU01240"/>
    </source>
</evidence>
<comment type="caution">
    <text evidence="7">The sequence shown here is derived from an EMBL/GenBank/DDBJ whole genome shotgun (WGS) entry which is preliminary data.</text>
</comment>
<protein>
    <submittedName>
        <fullName evidence="7">Protease</fullName>
    </submittedName>
</protein>
<keyword evidence="8" id="KW-1185">Reference proteome</keyword>
<evidence type="ECO:0000313" key="8">
    <source>
        <dbReference type="Proteomes" id="UP000612899"/>
    </source>
</evidence>
<dbReference type="InterPro" id="IPR050131">
    <property type="entry name" value="Peptidase_S8_subtilisin-like"/>
</dbReference>
<accession>A0A8J3VGW8</accession>
<keyword evidence="3 5" id="KW-0378">Hydrolase</keyword>
<evidence type="ECO:0000259" key="6">
    <source>
        <dbReference type="Pfam" id="PF00082"/>
    </source>
</evidence>
<evidence type="ECO:0000256" key="3">
    <source>
        <dbReference type="ARBA" id="ARBA00022801"/>
    </source>
</evidence>
<dbReference type="AlphaFoldDB" id="A0A8J3VGW8"/>
<dbReference type="InterPro" id="IPR015500">
    <property type="entry name" value="Peptidase_S8_subtilisin-rel"/>
</dbReference>
<dbReference type="SUPFAM" id="SSF52743">
    <property type="entry name" value="Subtilisin-like"/>
    <property type="match status" value="1"/>
</dbReference>
<dbReference type="Proteomes" id="UP000612899">
    <property type="component" value="Unassembled WGS sequence"/>
</dbReference>